<proteinExistence type="predicted"/>
<feature type="non-terminal residue" evidence="2">
    <location>
        <position position="1"/>
    </location>
</feature>
<dbReference type="EMBL" id="JABCKV010002145">
    <property type="protein sequence ID" value="KAG5639720.1"/>
    <property type="molecule type" value="Genomic_DNA"/>
</dbReference>
<gene>
    <name evidence="2" type="ORF">DXG03_003585</name>
</gene>
<keyword evidence="3" id="KW-1185">Reference proteome</keyword>
<dbReference type="AlphaFoldDB" id="A0A9P7K892"/>
<evidence type="ECO:0000313" key="3">
    <source>
        <dbReference type="Proteomes" id="UP000775547"/>
    </source>
</evidence>
<organism evidence="2 3">
    <name type="scientific">Asterophora parasitica</name>
    <dbReference type="NCBI Taxonomy" id="117018"/>
    <lineage>
        <taxon>Eukaryota</taxon>
        <taxon>Fungi</taxon>
        <taxon>Dikarya</taxon>
        <taxon>Basidiomycota</taxon>
        <taxon>Agaricomycotina</taxon>
        <taxon>Agaricomycetes</taxon>
        <taxon>Agaricomycetidae</taxon>
        <taxon>Agaricales</taxon>
        <taxon>Tricholomatineae</taxon>
        <taxon>Lyophyllaceae</taxon>
        <taxon>Asterophora</taxon>
    </lineage>
</organism>
<name>A0A9P7K892_9AGAR</name>
<dbReference type="Proteomes" id="UP000775547">
    <property type="component" value="Unassembled WGS sequence"/>
</dbReference>
<reference evidence="2" key="1">
    <citation type="submission" date="2020-07" db="EMBL/GenBank/DDBJ databases">
        <authorList>
            <person name="Nieuwenhuis M."/>
            <person name="Van De Peppel L.J.J."/>
        </authorList>
    </citation>
    <scope>NUCLEOTIDE SEQUENCE</scope>
    <source>
        <strain evidence="2">AP01</strain>
        <tissue evidence="2">Mycelium</tissue>
    </source>
</reference>
<accession>A0A9P7K892</accession>
<feature type="region of interest" description="Disordered" evidence="1">
    <location>
        <begin position="153"/>
        <end position="203"/>
    </location>
</feature>
<evidence type="ECO:0000256" key="1">
    <source>
        <dbReference type="SAM" id="MobiDB-lite"/>
    </source>
</evidence>
<reference evidence="2" key="2">
    <citation type="submission" date="2021-10" db="EMBL/GenBank/DDBJ databases">
        <title>Phylogenomics reveals ancestral predisposition of the termite-cultivated fungus Termitomyces towards a domesticated lifestyle.</title>
        <authorList>
            <person name="Auxier B."/>
            <person name="Grum-Grzhimaylo A."/>
            <person name="Cardenas M.E."/>
            <person name="Lodge J.D."/>
            <person name="Laessoe T."/>
            <person name="Pedersen O."/>
            <person name="Smith M.E."/>
            <person name="Kuyper T.W."/>
            <person name="Franco-Molano E.A."/>
            <person name="Baroni T.J."/>
            <person name="Aanen D.K."/>
        </authorList>
    </citation>
    <scope>NUCLEOTIDE SEQUENCE</scope>
    <source>
        <strain evidence="2">AP01</strain>
        <tissue evidence="2">Mycelium</tissue>
    </source>
</reference>
<sequence>ANALELVRRIFDDQQLDKEGNRVGGYGKRNLFENDASLGTFHSPPLQLLVDAIRGAFREWIRFFDPPKANATSVMRNLLAMAAENPPTSTSLNRPASTSGFVLNSFDGLDSMFSTVLTSTTMTWPQDETPADCIPGFRKIEVAAEQNLKRVRSSQLFDSEGEPKSKKSKSIPSTRASLSAAAGPFSSGLRRSGRIAGGSKKTT</sequence>
<protein>
    <submittedName>
        <fullName evidence="2">Uncharacterized protein</fullName>
    </submittedName>
</protein>
<comment type="caution">
    <text evidence="2">The sequence shown here is derived from an EMBL/GenBank/DDBJ whole genome shotgun (WGS) entry which is preliminary data.</text>
</comment>
<evidence type="ECO:0000313" key="2">
    <source>
        <dbReference type="EMBL" id="KAG5639720.1"/>
    </source>
</evidence>